<proteinExistence type="predicted"/>
<evidence type="ECO:0000313" key="2">
    <source>
        <dbReference type="EMBL" id="RKQ95337.1"/>
    </source>
</evidence>
<name>A0A495D1H7_9PROT</name>
<protein>
    <submittedName>
        <fullName evidence="2">Uncharacterized protein</fullName>
    </submittedName>
</protein>
<evidence type="ECO:0000256" key="1">
    <source>
        <dbReference type="SAM" id="MobiDB-lite"/>
    </source>
</evidence>
<accession>A0A495D1H7</accession>
<gene>
    <name evidence="2" type="ORF">C7435_3031</name>
</gene>
<feature type="compositionally biased region" description="Basic and acidic residues" evidence="1">
    <location>
        <begin position="13"/>
        <end position="22"/>
    </location>
</feature>
<dbReference type="AlphaFoldDB" id="A0A495D1H7"/>
<feature type="region of interest" description="Disordered" evidence="1">
    <location>
        <begin position="1"/>
        <end position="22"/>
    </location>
</feature>
<comment type="caution">
    <text evidence="2">The sequence shown here is derived from an EMBL/GenBank/DDBJ whole genome shotgun (WGS) entry which is preliminary data.</text>
</comment>
<dbReference type="RefSeq" id="WP_170150496.1">
    <property type="nucleotide sequence ID" value="NZ_RBIM01000007.1"/>
</dbReference>
<sequence>MLGRVSAPSTDARLGDDDIGHVDRPIGQAGRLAGEHRDRFAFRAAPLDLTRPTAA</sequence>
<dbReference type="EMBL" id="RBIM01000007">
    <property type="protein sequence ID" value="RKQ95337.1"/>
    <property type="molecule type" value="Genomic_DNA"/>
</dbReference>
<organism evidence="2 3">
    <name type="scientific">Maricaulis maris</name>
    <dbReference type="NCBI Taxonomy" id="74318"/>
    <lineage>
        <taxon>Bacteria</taxon>
        <taxon>Pseudomonadati</taxon>
        <taxon>Pseudomonadota</taxon>
        <taxon>Alphaproteobacteria</taxon>
        <taxon>Maricaulales</taxon>
        <taxon>Maricaulaceae</taxon>
        <taxon>Maricaulis</taxon>
    </lineage>
</organism>
<dbReference type="Proteomes" id="UP000273675">
    <property type="component" value="Unassembled WGS sequence"/>
</dbReference>
<evidence type="ECO:0000313" key="3">
    <source>
        <dbReference type="Proteomes" id="UP000273675"/>
    </source>
</evidence>
<reference evidence="2 3" key="1">
    <citation type="submission" date="2018-10" db="EMBL/GenBank/DDBJ databases">
        <title>Genomic Encyclopedia of Type Strains, Phase IV (KMG-IV): sequencing the most valuable type-strain genomes for metagenomic binning, comparative biology and taxonomic classification.</title>
        <authorList>
            <person name="Goeker M."/>
        </authorList>
    </citation>
    <scope>NUCLEOTIDE SEQUENCE [LARGE SCALE GENOMIC DNA]</scope>
    <source>
        <strain evidence="2 3">DSM 4734</strain>
    </source>
</reference>